<dbReference type="EMBL" id="CAOQHR010000010">
    <property type="protein sequence ID" value="CAI6340639.1"/>
    <property type="molecule type" value="Genomic_DNA"/>
</dbReference>
<keyword evidence="2" id="KW-1185">Reference proteome</keyword>
<organism evidence="1 2">
    <name type="scientific">Periconia digitata</name>
    <dbReference type="NCBI Taxonomy" id="1303443"/>
    <lineage>
        <taxon>Eukaryota</taxon>
        <taxon>Fungi</taxon>
        <taxon>Dikarya</taxon>
        <taxon>Ascomycota</taxon>
        <taxon>Pezizomycotina</taxon>
        <taxon>Dothideomycetes</taxon>
        <taxon>Pleosporomycetidae</taxon>
        <taxon>Pleosporales</taxon>
        <taxon>Massarineae</taxon>
        <taxon>Periconiaceae</taxon>
        <taxon>Periconia</taxon>
    </lineage>
</organism>
<accession>A0A9W4XQK9</accession>
<evidence type="ECO:0000313" key="1">
    <source>
        <dbReference type="EMBL" id="CAI6340639.1"/>
    </source>
</evidence>
<proteinExistence type="predicted"/>
<comment type="caution">
    <text evidence="1">The sequence shown here is derived from an EMBL/GenBank/DDBJ whole genome shotgun (WGS) entry which is preliminary data.</text>
</comment>
<gene>
    <name evidence="1" type="ORF">PDIGIT_LOCUS13823</name>
</gene>
<dbReference type="Proteomes" id="UP001152607">
    <property type="component" value="Unassembled WGS sequence"/>
</dbReference>
<evidence type="ECO:0000313" key="2">
    <source>
        <dbReference type="Proteomes" id="UP001152607"/>
    </source>
</evidence>
<reference evidence="1" key="1">
    <citation type="submission" date="2023-01" db="EMBL/GenBank/DDBJ databases">
        <authorList>
            <person name="Van Ghelder C."/>
            <person name="Rancurel C."/>
        </authorList>
    </citation>
    <scope>NUCLEOTIDE SEQUENCE</scope>
    <source>
        <strain evidence="1">CNCM I-4278</strain>
    </source>
</reference>
<sequence length="156" mass="17698">MEGKRARRAISLQILDPFFLSPSYHPDRAQSYKRPVFASFFQTRKHGAAIAHVRSDGRPPGARAEHLINSNRFFFCFFLGEGPCFVQYNTGRWTPVDTVTVTSFARSSVESAWAVHITLLHFSFSTWSLVGASLYGISSLGFRAVRDSINLERHWL</sequence>
<protein>
    <submittedName>
        <fullName evidence="1">Uncharacterized protein</fullName>
    </submittedName>
</protein>
<name>A0A9W4XQK9_9PLEO</name>
<dbReference type="AlphaFoldDB" id="A0A9W4XQK9"/>